<keyword evidence="5 7" id="KW-1133">Transmembrane helix</keyword>
<comment type="similarity">
    <text evidence="2">Belongs to the DedA family.</text>
</comment>
<dbReference type="RefSeq" id="WP_133404484.1">
    <property type="nucleotide sequence ID" value="NZ_SMTK01000004.1"/>
</dbReference>
<name>A0A4R5TUV1_9MICC</name>
<dbReference type="EMBL" id="SMTK01000004">
    <property type="protein sequence ID" value="TDK24821.1"/>
    <property type="molecule type" value="Genomic_DNA"/>
</dbReference>
<reference evidence="9 10" key="1">
    <citation type="submission" date="2019-03" db="EMBL/GenBank/DDBJ databases">
        <title>Arthrobacter sp. nov., an bacterium isolated from biocrust in Mu Us Desert.</title>
        <authorList>
            <person name="Lixiong L."/>
        </authorList>
    </citation>
    <scope>NUCLEOTIDE SEQUENCE [LARGE SCALE GENOMIC DNA]</scope>
    <source>
        <strain evidence="9 10">SLN-3</strain>
    </source>
</reference>
<dbReference type="InterPro" id="IPR051311">
    <property type="entry name" value="DedA_domain"/>
</dbReference>
<feature type="transmembrane region" description="Helical" evidence="7">
    <location>
        <begin position="50"/>
        <end position="72"/>
    </location>
</feature>
<evidence type="ECO:0000256" key="1">
    <source>
        <dbReference type="ARBA" id="ARBA00004651"/>
    </source>
</evidence>
<evidence type="ECO:0000256" key="2">
    <source>
        <dbReference type="ARBA" id="ARBA00010792"/>
    </source>
</evidence>
<keyword evidence="4 7" id="KW-0812">Transmembrane</keyword>
<feature type="domain" description="VTT" evidence="8">
    <location>
        <begin position="30"/>
        <end position="156"/>
    </location>
</feature>
<keyword evidence="6 7" id="KW-0472">Membrane</keyword>
<evidence type="ECO:0000256" key="7">
    <source>
        <dbReference type="SAM" id="Phobius"/>
    </source>
</evidence>
<accession>A0A4R5TUV1</accession>
<dbReference type="InterPro" id="IPR032816">
    <property type="entry name" value="VTT_dom"/>
</dbReference>
<keyword evidence="3" id="KW-1003">Cell membrane</keyword>
<dbReference type="GO" id="GO:0005886">
    <property type="term" value="C:plasma membrane"/>
    <property type="evidence" value="ECO:0007669"/>
    <property type="project" value="UniProtKB-SubCell"/>
</dbReference>
<evidence type="ECO:0000313" key="9">
    <source>
        <dbReference type="EMBL" id="TDK24821.1"/>
    </source>
</evidence>
<evidence type="ECO:0000256" key="3">
    <source>
        <dbReference type="ARBA" id="ARBA00022475"/>
    </source>
</evidence>
<dbReference type="PANTHER" id="PTHR42709:SF6">
    <property type="entry name" value="UNDECAPRENYL PHOSPHATE TRANSPORTER A"/>
    <property type="match status" value="1"/>
</dbReference>
<comment type="subcellular location">
    <subcellularLocation>
        <location evidence="1">Cell membrane</location>
        <topology evidence="1">Multi-pass membrane protein</topology>
    </subcellularLocation>
</comment>
<comment type="caution">
    <text evidence="9">The sequence shown here is derived from an EMBL/GenBank/DDBJ whole genome shotgun (WGS) entry which is preliminary data.</text>
</comment>
<dbReference type="PANTHER" id="PTHR42709">
    <property type="entry name" value="ALKALINE PHOSPHATASE LIKE PROTEIN"/>
    <property type="match status" value="1"/>
</dbReference>
<dbReference type="Proteomes" id="UP000295411">
    <property type="component" value="Unassembled WGS sequence"/>
</dbReference>
<feature type="transmembrane region" description="Helical" evidence="7">
    <location>
        <begin position="12"/>
        <end position="30"/>
    </location>
</feature>
<organism evidence="9 10">
    <name type="scientific">Arthrobacter crusticola</name>
    <dbReference type="NCBI Taxonomy" id="2547960"/>
    <lineage>
        <taxon>Bacteria</taxon>
        <taxon>Bacillati</taxon>
        <taxon>Actinomycetota</taxon>
        <taxon>Actinomycetes</taxon>
        <taxon>Micrococcales</taxon>
        <taxon>Micrococcaceae</taxon>
        <taxon>Arthrobacter</taxon>
    </lineage>
</organism>
<evidence type="ECO:0000313" key="10">
    <source>
        <dbReference type="Proteomes" id="UP000295411"/>
    </source>
</evidence>
<feature type="transmembrane region" description="Helical" evidence="7">
    <location>
        <begin position="136"/>
        <end position="158"/>
    </location>
</feature>
<gene>
    <name evidence="9" type="ORF">E2F48_13560</name>
</gene>
<proteinExistence type="inferred from homology"/>
<dbReference type="OrthoDB" id="9813426at2"/>
<evidence type="ECO:0000256" key="6">
    <source>
        <dbReference type="ARBA" id="ARBA00023136"/>
    </source>
</evidence>
<evidence type="ECO:0000259" key="8">
    <source>
        <dbReference type="Pfam" id="PF09335"/>
    </source>
</evidence>
<evidence type="ECO:0000256" key="4">
    <source>
        <dbReference type="ARBA" id="ARBA00022692"/>
    </source>
</evidence>
<sequence length="213" mass="22376">MEIPGPDLAMPLYFLLMFTIIVVDVVLPVVPSELMVIAAGTMASHGNLFLPAAVLVATTGSWVGDLALFMLFRRRLTHWLDRFRWGRSVHSGLRRAVEKAGKSPTYAGLVAVRFLPGGRTASVAAAGIAEVALRPFLVLTALGACLWAAWLLGLGYLTGASTGLPLWVSVVLGTAVGTLVGLVTAAVLGLRQRRRAKAAGAGETEEAAGSDSR</sequence>
<dbReference type="AlphaFoldDB" id="A0A4R5TUV1"/>
<evidence type="ECO:0000256" key="5">
    <source>
        <dbReference type="ARBA" id="ARBA00022989"/>
    </source>
</evidence>
<keyword evidence="10" id="KW-1185">Reference proteome</keyword>
<protein>
    <recommendedName>
        <fullName evidence="8">VTT domain-containing protein</fullName>
    </recommendedName>
</protein>
<dbReference type="Pfam" id="PF09335">
    <property type="entry name" value="VTT_dom"/>
    <property type="match status" value="1"/>
</dbReference>
<feature type="transmembrane region" description="Helical" evidence="7">
    <location>
        <begin position="164"/>
        <end position="188"/>
    </location>
</feature>